<evidence type="ECO:0000256" key="1">
    <source>
        <dbReference type="SAM" id="MobiDB-lite"/>
    </source>
</evidence>
<keyword evidence="3" id="KW-1185">Reference proteome</keyword>
<reference evidence="2" key="1">
    <citation type="journal article" date="2020" name="Phytopathology">
        <title>Genome Sequence Resources of Colletotrichum truncatum, C. plurivorum, C. musicola, and C. sojae: Four Species Pathogenic to Soybean (Glycine max).</title>
        <authorList>
            <person name="Rogerio F."/>
            <person name="Boufleur T.R."/>
            <person name="Ciampi-Guillardi M."/>
            <person name="Sukno S.A."/>
            <person name="Thon M.R."/>
            <person name="Massola Junior N.S."/>
            <person name="Baroncelli R."/>
        </authorList>
    </citation>
    <scope>NUCLEOTIDE SEQUENCE</scope>
    <source>
        <strain evidence="2">LFN00145</strain>
    </source>
</reference>
<accession>A0A8H6J9Q0</accession>
<sequence>MNSMTNSNPEPRTQIYPQRSSLDAPYSLTEQELRSKIYFPKTFSATSGKQPVILVPGTAAMAGTTYRANLGPLLAKSDFADPLWVNIPNASLGDAQVNSEYVAYAMNYVQSMTGQKAAVVAWSQGNLNTQWALKYWPSTREAITDLVAMSPDFHGTKKSFVVCDTTMAAALVGCTPSVYQQGYNSMFVQTLRANGGDSAYVPTTSLFSATDEIVQPQSGPIASAMLGDANGVEVTNVEVQTACPGTVSGTNVTHEGMLYNSLAFALLRDALTNEGPGKLERIDMSVCLDPAAGKLDKVEISATEGVLVDAGKNVLMYKGKVRSEPPIMAYAL</sequence>
<comment type="caution">
    <text evidence="2">The sequence shown here is derived from an EMBL/GenBank/DDBJ whole genome shotgun (WGS) entry which is preliminary data.</text>
</comment>
<feature type="region of interest" description="Disordered" evidence="1">
    <location>
        <begin position="1"/>
        <end position="21"/>
    </location>
</feature>
<gene>
    <name evidence="2" type="ORF">CPLU01_15621</name>
</gene>
<protein>
    <recommendedName>
        <fullName evidence="4">Lipase B</fullName>
    </recommendedName>
</protein>
<dbReference type="InterPro" id="IPR053228">
    <property type="entry name" value="Stereospecific_Lipase"/>
</dbReference>
<evidence type="ECO:0008006" key="4">
    <source>
        <dbReference type="Google" id="ProtNLM"/>
    </source>
</evidence>
<proteinExistence type="predicted"/>
<name>A0A8H6J9Q0_9PEZI</name>
<dbReference type="SUPFAM" id="SSF53474">
    <property type="entry name" value="alpha/beta-Hydrolases"/>
    <property type="match status" value="1"/>
</dbReference>
<dbReference type="InterPro" id="IPR029058">
    <property type="entry name" value="AB_hydrolase_fold"/>
</dbReference>
<dbReference type="PANTHER" id="PTHR37574:SF1">
    <property type="entry name" value="LIPASE B"/>
    <property type="match status" value="1"/>
</dbReference>
<dbReference type="Gene3D" id="3.40.50.1820">
    <property type="entry name" value="alpha/beta hydrolase"/>
    <property type="match status" value="1"/>
</dbReference>
<dbReference type="Proteomes" id="UP000654918">
    <property type="component" value="Unassembled WGS sequence"/>
</dbReference>
<dbReference type="PANTHER" id="PTHR37574">
    <property type="entry name" value="LIPASE B"/>
    <property type="match status" value="1"/>
</dbReference>
<dbReference type="EMBL" id="WIGO01000564">
    <property type="protein sequence ID" value="KAF6808733.1"/>
    <property type="molecule type" value="Genomic_DNA"/>
</dbReference>
<evidence type="ECO:0000313" key="3">
    <source>
        <dbReference type="Proteomes" id="UP000654918"/>
    </source>
</evidence>
<organism evidence="2 3">
    <name type="scientific">Colletotrichum plurivorum</name>
    <dbReference type="NCBI Taxonomy" id="2175906"/>
    <lineage>
        <taxon>Eukaryota</taxon>
        <taxon>Fungi</taxon>
        <taxon>Dikarya</taxon>
        <taxon>Ascomycota</taxon>
        <taxon>Pezizomycotina</taxon>
        <taxon>Sordariomycetes</taxon>
        <taxon>Hypocreomycetidae</taxon>
        <taxon>Glomerellales</taxon>
        <taxon>Glomerellaceae</taxon>
        <taxon>Colletotrichum</taxon>
        <taxon>Colletotrichum orchidearum species complex</taxon>
    </lineage>
</organism>
<dbReference type="AlphaFoldDB" id="A0A8H6J9Q0"/>
<evidence type="ECO:0000313" key="2">
    <source>
        <dbReference type="EMBL" id="KAF6808733.1"/>
    </source>
</evidence>